<keyword evidence="3" id="KW-1185">Reference proteome</keyword>
<protein>
    <submittedName>
        <fullName evidence="2">Uncharacterized protein</fullName>
    </submittedName>
</protein>
<evidence type="ECO:0000256" key="1">
    <source>
        <dbReference type="SAM" id="MobiDB-lite"/>
    </source>
</evidence>
<dbReference type="EMBL" id="JANAWD010000086">
    <property type="protein sequence ID" value="KAJ3487638.1"/>
    <property type="molecule type" value="Genomic_DNA"/>
</dbReference>
<reference evidence="2" key="1">
    <citation type="submission" date="2022-07" db="EMBL/GenBank/DDBJ databases">
        <title>Genome Sequence of Physisporinus lineatus.</title>
        <authorList>
            <person name="Buettner E."/>
        </authorList>
    </citation>
    <scope>NUCLEOTIDE SEQUENCE</scope>
    <source>
        <strain evidence="2">VT162</strain>
    </source>
</reference>
<dbReference type="AlphaFoldDB" id="A0AAD5VCA6"/>
<accession>A0AAD5VCA6</accession>
<evidence type="ECO:0000313" key="3">
    <source>
        <dbReference type="Proteomes" id="UP001212997"/>
    </source>
</evidence>
<feature type="compositionally biased region" description="Polar residues" evidence="1">
    <location>
        <begin position="28"/>
        <end position="37"/>
    </location>
</feature>
<feature type="region of interest" description="Disordered" evidence="1">
    <location>
        <begin position="13"/>
        <end position="80"/>
    </location>
</feature>
<proteinExistence type="predicted"/>
<organism evidence="2 3">
    <name type="scientific">Meripilus lineatus</name>
    <dbReference type="NCBI Taxonomy" id="2056292"/>
    <lineage>
        <taxon>Eukaryota</taxon>
        <taxon>Fungi</taxon>
        <taxon>Dikarya</taxon>
        <taxon>Basidiomycota</taxon>
        <taxon>Agaricomycotina</taxon>
        <taxon>Agaricomycetes</taxon>
        <taxon>Polyporales</taxon>
        <taxon>Meripilaceae</taxon>
        <taxon>Meripilus</taxon>
    </lineage>
</organism>
<evidence type="ECO:0000313" key="2">
    <source>
        <dbReference type="EMBL" id="KAJ3487638.1"/>
    </source>
</evidence>
<comment type="caution">
    <text evidence="2">The sequence shown here is derived from an EMBL/GenBank/DDBJ whole genome shotgun (WGS) entry which is preliminary data.</text>
</comment>
<gene>
    <name evidence="2" type="ORF">NLI96_g3397</name>
</gene>
<sequence length="308" mass="33995">MVFVKDVVRALRATLRNPSPEPDEQSRNDPPQSGTISRSDEPEHDIYEVDAPQQSSTSGSLPPRGPNVHLSSALMPAQSREVIAEDPISTRWREMEAQSIKPPKPKPKLNPYDVLLADKFRKQPLVAGKDYIPCYPSPPGSNMMPSTSAPFYQYPPHMVPTVVAGTSQMMYPYQNGIAYIPQGNVQMIPSWGYPQQAVMSPTQAYGYYPGNPQIPYAGPVQPQPIQTGSTAPLPLHPYVPPTQQSIAPPTQVQPQGTPAARATDEEINNLVQQLNEALARRELENAPQVMTVYNPGLPPAYQEQERPR</sequence>
<name>A0AAD5VCA6_9APHY</name>
<feature type="compositionally biased region" description="Basic and acidic residues" evidence="1">
    <location>
        <begin position="38"/>
        <end position="47"/>
    </location>
</feature>
<dbReference type="Proteomes" id="UP001212997">
    <property type="component" value="Unassembled WGS sequence"/>
</dbReference>